<gene>
    <name evidence="1" type="ORF">OVA965_LOCUS45401</name>
    <name evidence="2" type="ORF">TMI583_LOCUS48869</name>
</gene>
<dbReference type="Proteomes" id="UP000677228">
    <property type="component" value="Unassembled WGS sequence"/>
</dbReference>
<accession>A0A8S2GA43</accession>
<sequence length="105" mass="11751">DSNSDHLVRLFDRKLITVTPLKDETFITMTSTGMSSGGISSGDEYEIRILNTSNINSIRQLRTRPLPFLLSISSDNEQLPATMTTKNRTPMLNIKNSTFNKSSNN</sequence>
<dbReference type="Proteomes" id="UP000682733">
    <property type="component" value="Unassembled WGS sequence"/>
</dbReference>
<evidence type="ECO:0000313" key="1">
    <source>
        <dbReference type="EMBL" id="CAF1663393.1"/>
    </source>
</evidence>
<feature type="non-terminal residue" evidence="1">
    <location>
        <position position="105"/>
    </location>
</feature>
<feature type="non-terminal residue" evidence="1">
    <location>
        <position position="1"/>
    </location>
</feature>
<reference evidence="1" key="1">
    <citation type="submission" date="2021-02" db="EMBL/GenBank/DDBJ databases">
        <authorList>
            <person name="Nowell W R."/>
        </authorList>
    </citation>
    <scope>NUCLEOTIDE SEQUENCE</scope>
</reference>
<evidence type="ECO:0000313" key="2">
    <source>
        <dbReference type="EMBL" id="CAF4525212.1"/>
    </source>
</evidence>
<name>A0A8S2GA43_9BILA</name>
<protein>
    <submittedName>
        <fullName evidence="1">Uncharacterized protein</fullName>
    </submittedName>
</protein>
<dbReference type="AlphaFoldDB" id="A0A8S2GA43"/>
<dbReference type="EMBL" id="CAJNOK010071170">
    <property type="protein sequence ID" value="CAF1663393.1"/>
    <property type="molecule type" value="Genomic_DNA"/>
</dbReference>
<dbReference type="EMBL" id="CAJOBA010102424">
    <property type="protein sequence ID" value="CAF4525212.1"/>
    <property type="molecule type" value="Genomic_DNA"/>
</dbReference>
<comment type="caution">
    <text evidence="1">The sequence shown here is derived from an EMBL/GenBank/DDBJ whole genome shotgun (WGS) entry which is preliminary data.</text>
</comment>
<proteinExistence type="predicted"/>
<evidence type="ECO:0000313" key="3">
    <source>
        <dbReference type="Proteomes" id="UP000677228"/>
    </source>
</evidence>
<organism evidence="1 3">
    <name type="scientific">Didymodactylos carnosus</name>
    <dbReference type="NCBI Taxonomy" id="1234261"/>
    <lineage>
        <taxon>Eukaryota</taxon>
        <taxon>Metazoa</taxon>
        <taxon>Spiralia</taxon>
        <taxon>Gnathifera</taxon>
        <taxon>Rotifera</taxon>
        <taxon>Eurotatoria</taxon>
        <taxon>Bdelloidea</taxon>
        <taxon>Philodinida</taxon>
        <taxon>Philodinidae</taxon>
        <taxon>Didymodactylos</taxon>
    </lineage>
</organism>